<accession>A0A200QAJ5</accession>
<evidence type="ECO:0000313" key="1">
    <source>
        <dbReference type="EMBL" id="OVA07471.1"/>
    </source>
</evidence>
<sequence length="114" mass="13069">MRRGDFTLNNPDECYDLFFELAEKARQWDSMREPEPSRHSFNRGGIHRVDTSVETDAKLAIVIRRLEALEMNLPRKLETIERHLPNQVMSCGNETSTFPCTICGDPNHSGLVAH</sequence>
<dbReference type="Proteomes" id="UP000195402">
    <property type="component" value="Unassembled WGS sequence"/>
</dbReference>
<reference evidence="1 2" key="1">
    <citation type="journal article" date="2017" name="Mol. Plant">
        <title>The Genome of Medicinal Plant Macleaya cordata Provides New Insights into Benzylisoquinoline Alkaloids Metabolism.</title>
        <authorList>
            <person name="Liu X."/>
            <person name="Liu Y."/>
            <person name="Huang P."/>
            <person name="Ma Y."/>
            <person name="Qing Z."/>
            <person name="Tang Q."/>
            <person name="Cao H."/>
            <person name="Cheng P."/>
            <person name="Zheng Y."/>
            <person name="Yuan Z."/>
            <person name="Zhou Y."/>
            <person name="Liu J."/>
            <person name="Tang Z."/>
            <person name="Zhuo Y."/>
            <person name="Zhang Y."/>
            <person name="Yu L."/>
            <person name="Huang J."/>
            <person name="Yang P."/>
            <person name="Peng Q."/>
            <person name="Zhang J."/>
            <person name="Jiang W."/>
            <person name="Zhang Z."/>
            <person name="Lin K."/>
            <person name="Ro D.K."/>
            <person name="Chen X."/>
            <person name="Xiong X."/>
            <person name="Shang Y."/>
            <person name="Huang S."/>
            <person name="Zeng J."/>
        </authorList>
    </citation>
    <scope>NUCLEOTIDE SEQUENCE [LARGE SCALE GENOMIC DNA]</scope>
    <source>
        <strain evidence="2">cv. BLH2017</strain>
        <tissue evidence="1">Root</tissue>
    </source>
</reference>
<dbReference type="AlphaFoldDB" id="A0A200QAJ5"/>
<comment type="caution">
    <text evidence="1">The sequence shown here is derived from an EMBL/GenBank/DDBJ whole genome shotgun (WGS) entry which is preliminary data.</text>
</comment>
<proteinExistence type="predicted"/>
<organism evidence="1 2">
    <name type="scientific">Macleaya cordata</name>
    <name type="common">Five-seeded plume-poppy</name>
    <name type="synonym">Bocconia cordata</name>
    <dbReference type="NCBI Taxonomy" id="56857"/>
    <lineage>
        <taxon>Eukaryota</taxon>
        <taxon>Viridiplantae</taxon>
        <taxon>Streptophyta</taxon>
        <taxon>Embryophyta</taxon>
        <taxon>Tracheophyta</taxon>
        <taxon>Spermatophyta</taxon>
        <taxon>Magnoliopsida</taxon>
        <taxon>Ranunculales</taxon>
        <taxon>Papaveraceae</taxon>
        <taxon>Papaveroideae</taxon>
        <taxon>Macleaya</taxon>
    </lineage>
</organism>
<keyword evidence="2" id="KW-1185">Reference proteome</keyword>
<name>A0A200QAJ5_MACCD</name>
<dbReference type="EMBL" id="MVGT01002518">
    <property type="protein sequence ID" value="OVA07471.1"/>
    <property type="molecule type" value="Genomic_DNA"/>
</dbReference>
<dbReference type="InParanoid" id="A0A200QAJ5"/>
<evidence type="ECO:0000313" key="2">
    <source>
        <dbReference type="Proteomes" id="UP000195402"/>
    </source>
</evidence>
<gene>
    <name evidence="1" type="ORF">BVC80_7343g1</name>
</gene>
<protein>
    <submittedName>
        <fullName evidence="1">Uncharacterized protein</fullName>
    </submittedName>
</protein>